<evidence type="ECO:0000256" key="6">
    <source>
        <dbReference type="ARBA" id="ARBA00022946"/>
    </source>
</evidence>
<evidence type="ECO:0000256" key="5">
    <source>
        <dbReference type="ARBA" id="ARBA00022792"/>
    </source>
</evidence>
<dbReference type="GO" id="GO:0006099">
    <property type="term" value="P:tricarboxylic acid cycle"/>
    <property type="evidence" value="ECO:0007669"/>
    <property type="project" value="TreeGrafter"/>
</dbReference>
<keyword evidence="7" id="KW-1133">Transmembrane helix</keyword>
<evidence type="ECO:0000313" key="13">
    <source>
        <dbReference type="EMBL" id="PSS08608.1"/>
    </source>
</evidence>
<dbReference type="InterPro" id="IPR034804">
    <property type="entry name" value="SQR/QFR_C/D"/>
</dbReference>
<keyword evidence="11" id="KW-0408">Iron</keyword>
<dbReference type="EMBL" id="KZ679018">
    <property type="protein sequence ID" value="PSS08608.1"/>
    <property type="molecule type" value="Genomic_DNA"/>
</dbReference>
<dbReference type="RefSeq" id="XP_024717006.1">
    <property type="nucleotide sequence ID" value="XM_024863061.1"/>
</dbReference>
<dbReference type="GO" id="GO:0046872">
    <property type="term" value="F:metal ion binding"/>
    <property type="evidence" value="ECO:0007669"/>
    <property type="project" value="UniProtKB-KW"/>
</dbReference>
<dbReference type="CDD" id="cd03496">
    <property type="entry name" value="SQR_TypeC_CybS"/>
    <property type="match status" value="1"/>
</dbReference>
<dbReference type="GO" id="GO:0005743">
    <property type="term" value="C:mitochondrial inner membrane"/>
    <property type="evidence" value="ECO:0007669"/>
    <property type="project" value="UniProtKB-SubCell"/>
</dbReference>
<evidence type="ECO:0000313" key="14">
    <source>
        <dbReference type="Proteomes" id="UP000241818"/>
    </source>
</evidence>
<evidence type="ECO:0000256" key="4">
    <source>
        <dbReference type="ARBA" id="ARBA00022692"/>
    </source>
</evidence>
<dbReference type="Pfam" id="PF05328">
    <property type="entry name" value="CybS"/>
    <property type="match status" value="1"/>
</dbReference>
<keyword evidence="14" id="KW-1185">Reference proteome</keyword>
<dbReference type="GO" id="GO:0020037">
    <property type="term" value="F:heme binding"/>
    <property type="evidence" value="ECO:0007669"/>
    <property type="project" value="TreeGrafter"/>
</dbReference>
<evidence type="ECO:0000256" key="7">
    <source>
        <dbReference type="ARBA" id="ARBA00022989"/>
    </source>
</evidence>
<dbReference type="Proteomes" id="UP000241818">
    <property type="component" value="Unassembled WGS sequence"/>
</dbReference>
<dbReference type="PANTHER" id="PTHR13337">
    <property type="entry name" value="SUCCINATE DEHYDROGENASE"/>
    <property type="match status" value="1"/>
</dbReference>
<keyword evidence="9 12" id="KW-0472">Membrane</keyword>
<evidence type="ECO:0000256" key="3">
    <source>
        <dbReference type="ARBA" id="ARBA00022448"/>
    </source>
</evidence>
<feature type="binding site" description="axial binding residue" evidence="11">
    <location>
        <position position="140"/>
    </location>
    <ligand>
        <name>heme b</name>
        <dbReference type="ChEBI" id="CHEBI:60344"/>
        <note>ligand shared with SDHC</note>
    </ligand>
    <ligandPart>
        <name>Fe</name>
        <dbReference type="ChEBI" id="CHEBI:18248"/>
    </ligandPart>
</feature>
<evidence type="ECO:0000256" key="10">
    <source>
        <dbReference type="PIRSR" id="PIRSR607992-1"/>
    </source>
</evidence>
<dbReference type="GO" id="GO:0098796">
    <property type="term" value="C:membrane protein complex"/>
    <property type="evidence" value="ECO:0007669"/>
    <property type="project" value="UniProtKB-ARBA"/>
</dbReference>
<evidence type="ECO:0000256" key="2">
    <source>
        <dbReference type="ARBA" id="ARBA00007294"/>
    </source>
</evidence>
<evidence type="ECO:0000256" key="12">
    <source>
        <dbReference type="RuleBase" id="RU364031"/>
    </source>
</evidence>
<dbReference type="GeneID" id="36571142"/>
<evidence type="ECO:0000256" key="8">
    <source>
        <dbReference type="ARBA" id="ARBA00023128"/>
    </source>
</evidence>
<organism evidence="13 14">
    <name type="scientific">Amorphotheca resinae ATCC 22711</name>
    <dbReference type="NCBI Taxonomy" id="857342"/>
    <lineage>
        <taxon>Eukaryota</taxon>
        <taxon>Fungi</taxon>
        <taxon>Dikarya</taxon>
        <taxon>Ascomycota</taxon>
        <taxon>Pezizomycotina</taxon>
        <taxon>Leotiomycetes</taxon>
        <taxon>Helotiales</taxon>
        <taxon>Amorphothecaceae</taxon>
        <taxon>Amorphotheca</taxon>
    </lineage>
</organism>
<dbReference type="PANTHER" id="PTHR13337:SF2">
    <property type="entry name" value="SUCCINATE DEHYDROGENASE [UBIQUINONE] CYTOCHROME B SMALL SUBUNIT, MITOCHONDRIAL"/>
    <property type="match status" value="1"/>
</dbReference>
<gene>
    <name evidence="13" type="ORF">M430DRAFT_147399</name>
</gene>
<name>A0A2T3AQR9_AMORE</name>
<feature type="binding site" evidence="10">
    <location>
        <position position="152"/>
    </location>
    <ligand>
        <name>a ubiquinone</name>
        <dbReference type="ChEBI" id="CHEBI:16389"/>
        <note>ligand shared with IP/SDHB</note>
    </ligand>
</feature>
<dbReference type="SUPFAM" id="SSF81343">
    <property type="entry name" value="Fumarate reductase respiratory complex transmembrane subunits"/>
    <property type="match status" value="1"/>
</dbReference>
<dbReference type="AlphaFoldDB" id="A0A2T3AQR9"/>
<evidence type="ECO:0000256" key="11">
    <source>
        <dbReference type="PIRSR" id="PIRSR607992-2"/>
    </source>
</evidence>
<dbReference type="InterPro" id="IPR007992">
    <property type="entry name" value="CybS"/>
</dbReference>
<reference evidence="13 14" key="1">
    <citation type="journal article" date="2018" name="New Phytol.">
        <title>Comparative genomics and transcriptomics depict ericoid mycorrhizal fungi as versatile saprotrophs and plant mutualists.</title>
        <authorList>
            <person name="Martino E."/>
            <person name="Morin E."/>
            <person name="Grelet G.A."/>
            <person name="Kuo A."/>
            <person name="Kohler A."/>
            <person name="Daghino S."/>
            <person name="Barry K.W."/>
            <person name="Cichocki N."/>
            <person name="Clum A."/>
            <person name="Dockter R.B."/>
            <person name="Hainaut M."/>
            <person name="Kuo R.C."/>
            <person name="LaButti K."/>
            <person name="Lindahl B.D."/>
            <person name="Lindquist E.A."/>
            <person name="Lipzen A."/>
            <person name="Khouja H.R."/>
            <person name="Magnuson J."/>
            <person name="Murat C."/>
            <person name="Ohm R.A."/>
            <person name="Singer S.W."/>
            <person name="Spatafora J.W."/>
            <person name="Wang M."/>
            <person name="Veneault-Fourrey C."/>
            <person name="Henrissat B."/>
            <person name="Grigoriev I.V."/>
            <person name="Martin F.M."/>
            <person name="Perotto S."/>
        </authorList>
    </citation>
    <scope>NUCLEOTIDE SEQUENCE [LARGE SCALE GENOMIC DNA]</scope>
    <source>
        <strain evidence="13 14">ATCC 22711</strain>
    </source>
</reference>
<dbReference type="Gene3D" id="1.20.1300.10">
    <property type="entry name" value="Fumarate reductase/succinate dehydrogenase, transmembrane subunit"/>
    <property type="match status" value="1"/>
</dbReference>
<accession>A0A2T3AQR9</accession>
<keyword evidence="3" id="KW-0813">Transport</keyword>
<sequence length="200" mass="21375">MASFVRPALLRQTGLASASTRAFSTKLAAGVSHSKPAASVLSRQAVRSAFAKDALPSSMRVAAFHAGGRQQILPPLPQSIHGTVNDAAPVPPSDPSHGSYHWTFERLISASLIPLTIAPFASGSLNPMTDAILCGAILIHSHIGFEALVIDYIPSKRLPKIRLLFWWGLRAATVLVGVGLYEFETNDVGVTEAIKRIWTA</sequence>
<evidence type="ECO:0000256" key="9">
    <source>
        <dbReference type="ARBA" id="ARBA00023136"/>
    </source>
</evidence>
<dbReference type="FunCoup" id="A0A2T3AQR9">
    <property type="interactions" value="228"/>
</dbReference>
<keyword evidence="11" id="KW-0479">Metal-binding</keyword>
<dbReference type="OrthoDB" id="18577at2759"/>
<dbReference type="STRING" id="857342.A0A2T3AQR9"/>
<protein>
    <recommendedName>
        <fullName evidence="12">Succinate dehydrogenase [ubiquinone] cytochrome b small subunit</fullName>
    </recommendedName>
</protein>
<dbReference type="GO" id="GO:0048039">
    <property type="term" value="F:ubiquinone binding"/>
    <property type="evidence" value="ECO:0007669"/>
    <property type="project" value="TreeGrafter"/>
</dbReference>
<keyword evidence="5 12" id="KW-0999">Mitochondrion inner membrane</keyword>
<dbReference type="InParanoid" id="A0A2T3AQR9"/>
<proteinExistence type="inferred from homology"/>
<comment type="similarity">
    <text evidence="2 12">Belongs to the CybS family.</text>
</comment>
<keyword evidence="4" id="KW-0812">Transmembrane</keyword>
<comment type="subcellular location">
    <subcellularLocation>
        <location evidence="1 12">Mitochondrion inner membrane</location>
        <topology evidence="1 12">Multi-pass membrane protein</topology>
    </subcellularLocation>
</comment>
<evidence type="ECO:0000256" key="1">
    <source>
        <dbReference type="ARBA" id="ARBA00004448"/>
    </source>
</evidence>
<dbReference type="FunFam" id="1.20.1300.10:FF:000007">
    <property type="entry name" value="Succinate dehydrogenase [ubiquinone] cytochrome b small subunit"/>
    <property type="match status" value="1"/>
</dbReference>
<keyword evidence="8 12" id="KW-0496">Mitochondrion</keyword>
<dbReference type="GO" id="GO:0006121">
    <property type="term" value="P:mitochondrial electron transport, succinate to ubiquinone"/>
    <property type="evidence" value="ECO:0007669"/>
    <property type="project" value="TreeGrafter"/>
</dbReference>
<keyword evidence="6 12" id="KW-0809">Transit peptide</keyword>